<gene>
    <name evidence="1" type="ORF">E4582_13200</name>
</gene>
<comment type="caution">
    <text evidence="1">The sequence shown here is derived from an EMBL/GenBank/DDBJ whole genome shotgun (WGS) entry which is preliminary data.</text>
</comment>
<dbReference type="AlphaFoldDB" id="A0A4Z1R3M5"/>
<organism evidence="1 2">
    <name type="scientific">Luteimonas yindakuii</name>
    <dbReference type="NCBI Taxonomy" id="2565782"/>
    <lineage>
        <taxon>Bacteria</taxon>
        <taxon>Pseudomonadati</taxon>
        <taxon>Pseudomonadota</taxon>
        <taxon>Gammaproteobacteria</taxon>
        <taxon>Lysobacterales</taxon>
        <taxon>Lysobacteraceae</taxon>
        <taxon>Luteimonas</taxon>
    </lineage>
</organism>
<proteinExistence type="predicted"/>
<accession>A0A4Z1R3M5</accession>
<protein>
    <submittedName>
        <fullName evidence="1">Uncharacterized protein</fullName>
    </submittedName>
</protein>
<dbReference type="Proteomes" id="UP000298681">
    <property type="component" value="Unassembled WGS sequence"/>
</dbReference>
<evidence type="ECO:0000313" key="2">
    <source>
        <dbReference type="Proteomes" id="UP000298681"/>
    </source>
</evidence>
<sequence>MRYNGCSGGLPATGVRHLNRQEKRMKGRITAAALMLTMWWTTSASAESQAPVLVETDAAAIVAQQHEIRQAAQQRSGRYKDMAGADRERLLQAQERVLGRLDGRSSTTELPRNDQVALFNDLEEISALVNKAEDDRMVCERSRPIGSNRPVSVCKTVAQRREERERALESRGSRDARCVGGCRENSTPGWN</sequence>
<evidence type="ECO:0000313" key="1">
    <source>
        <dbReference type="EMBL" id="TKS53135.1"/>
    </source>
</evidence>
<reference evidence="1 2" key="1">
    <citation type="submission" date="2019-01" db="EMBL/GenBank/DDBJ databases">
        <authorList>
            <person name="Zhang S."/>
        </authorList>
    </citation>
    <scope>NUCLEOTIDE SEQUENCE [LARGE SCALE GENOMIC DNA]</scope>
    <source>
        <strain evidence="1 2">1626</strain>
    </source>
</reference>
<dbReference type="EMBL" id="SPUH01000002">
    <property type="protein sequence ID" value="TKS53135.1"/>
    <property type="molecule type" value="Genomic_DNA"/>
</dbReference>
<name>A0A4Z1R3M5_9GAMM</name>
<keyword evidence="2" id="KW-1185">Reference proteome</keyword>